<evidence type="ECO:0000313" key="16">
    <source>
        <dbReference type="EMBL" id="MBC5713626.1"/>
    </source>
</evidence>
<keyword evidence="5 14" id="KW-0808">Transferase</keyword>
<dbReference type="SUPFAM" id="SSF82114">
    <property type="entry name" value="Riboflavin kinase-like"/>
    <property type="match status" value="1"/>
</dbReference>
<dbReference type="EMBL" id="JACOPH010000003">
    <property type="protein sequence ID" value="MBC5713626.1"/>
    <property type="molecule type" value="Genomic_DNA"/>
</dbReference>
<dbReference type="NCBIfam" id="TIGR00083">
    <property type="entry name" value="ribF"/>
    <property type="match status" value="1"/>
</dbReference>
<keyword evidence="9 14" id="KW-0274">FAD</keyword>
<dbReference type="Gene3D" id="2.40.30.30">
    <property type="entry name" value="Riboflavin kinase-like"/>
    <property type="match status" value="1"/>
</dbReference>
<evidence type="ECO:0000256" key="11">
    <source>
        <dbReference type="ARBA" id="ARBA00023268"/>
    </source>
</evidence>
<evidence type="ECO:0000256" key="6">
    <source>
        <dbReference type="ARBA" id="ARBA00022695"/>
    </source>
</evidence>
<name>A0A923LPL7_9FIRM</name>
<keyword evidence="8 14" id="KW-0418">Kinase</keyword>
<dbReference type="InterPro" id="IPR002606">
    <property type="entry name" value="Riboflavin_kinase_bac"/>
</dbReference>
<comment type="pathway">
    <text evidence="2 14">Cofactor biosynthesis; FMN biosynthesis; FMN from riboflavin (ATP route): step 1/1.</text>
</comment>
<evidence type="ECO:0000256" key="12">
    <source>
        <dbReference type="ARBA" id="ARBA00047880"/>
    </source>
</evidence>
<keyword evidence="6 14" id="KW-0548">Nucleotidyltransferase</keyword>
<gene>
    <name evidence="16" type="ORF">H8S17_05270</name>
</gene>
<dbReference type="RefSeq" id="WP_186866527.1">
    <property type="nucleotide sequence ID" value="NZ_JACOPH010000003.1"/>
</dbReference>
<comment type="catalytic activity">
    <reaction evidence="13 14">
        <text>FMN + ATP + H(+) = FAD + diphosphate</text>
        <dbReference type="Rhea" id="RHEA:17237"/>
        <dbReference type="ChEBI" id="CHEBI:15378"/>
        <dbReference type="ChEBI" id="CHEBI:30616"/>
        <dbReference type="ChEBI" id="CHEBI:33019"/>
        <dbReference type="ChEBI" id="CHEBI:57692"/>
        <dbReference type="ChEBI" id="CHEBI:58210"/>
        <dbReference type="EC" id="2.7.7.2"/>
    </reaction>
</comment>
<dbReference type="GO" id="GO:0006747">
    <property type="term" value="P:FAD biosynthetic process"/>
    <property type="evidence" value="ECO:0007669"/>
    <property type="project" value="UniProtKB-UniRule"/>
</dbReference>
<evidence type="ECO:0000256" key="1">
    <source>
        <dbReference type="ARBA" id="ARBA00004726"/>
    </source>
</evidence>
<dbReference type="GO" id="GO:0009231">
    <property type="term" value="P:riboflavin biosynthetic process"/>
    <property type="evidence" value="ECO:0007669"/>
    <property type="project" value="InterPro"/>
</dbReference>
<evidence type="ECO:0000256" key="7">
    <source>
        <dbReference type="ARBA" id="ARBA00022741"/>
    </source>
</evidence>
<evidence type="ECO:0000256" key="9">
    <source>
        <dbReference type="ARBA" id="ARBA00022827"/>
    </source>
</evidence>
<dbReference type="InterPro" id="IPR014729">
    <property type="entry name" value="Rossmann-like_a/b/a_fold"/>
</dbReference>
<evidence type="ECO:0000259" key="15">
    <source>
        <dbReference type="SMART" id="SM00904"/>
    </source>
</evidence>
<protein>
    <recommendedName>
        <fullName evidence="14">Riboflavin biosynthesis protein</fullName>
    </recommendedName>
    <domain>
        <recommendedName>
            <fullName evidence="14">Riboflavin kinase</fullName>
            <ecNumber evidence="14">2.7.1.26</ecNumber>
        </recommendedName>
        <alternativeName>
            <fullName evidence="14">Flavokinase</fullName>
        </alternativeName>
    </domain>
    <domain>
        <recommendedName>
            <fullName evidence="14">FMN adenylyltransferase</fullName>
            <ecNumber evidence="14">2.7.7.2</ecNumber>
        </recommendedName>
        <alternativeName>
            <fullName evidence="14">FAD pyrophosphorylase</fullName>
        </alternativeName>
        <alternativeName>
            <fullName evidence="14">FAD synthase</fullName>
        </alternativeName>
    </domain>
</protein>
<comment type="similarity">
    <text evidence="14">Belongs to the ribF family.</text>
</comment>
<dbReference type="EC" id="2.7.1.26" evidence="14"/>
<dbReference type="CDD" id="cd02064">
    <property type="entry name" value="FAD_synthetase_N"/>
    <property type="match status" value="1"/>
</dbReference>
<keyword evidence="17" id="KW-1185">Reference proteome</keyword>
<dbReference type="PIRSF" id="PIRSF004491">
    <property type="entry name" value="FAD_Synth"/>
    <property type="match status" value="1"/>
</dbReference>
<organism evidence="16 17">
    <name type="scientific">Roseburia zhanii</name>
    <dbReference type="NCBI Taxonomy" id="2763064"/>
    <lineage>
        <taxon>Bacteria</taxon>
        <taxon>Bacillati</taxon>
        <taxon>Bacillota</taxon>
        <taxon>Clostridia</taxon>
        <taxon>Lachnospirales</taxon>
        <taxon>Lachnospiraceae</taxon>
        <taxon>Roseburia</taxon>
    </lineage>
</organism>
<dbReference type="SUPFAM" id="SSF52374">
    <property type="entry name" value="Nucleotidylyl transferase"/>
    <property type="match status" value="1"/>
</dbReference>
<dbReference type="GO" id="GO:0005524">
    <property type="term" value="F:ATP binding"/>
    <property type="evidence" value="ECO:0007669"/>
    <property type="project" value="UniProtKB-UniRule"/>
</dbReference>
<comment type="pathway">
    <text evidence="1 14">Cofactor biosynthesis; FAD biosynthesis; FAD from FMN: step 1/1.</text>
</comment>
<evidence type="ECO:0000256" key="5">
    <source>
        <dbReference type="ARBA" id="ARBA00022679"/>
    </source>
</evidence>
<keyword evidence="7 14" id="KW-0547">Nucleotide-binding</keyword>
<dbReference type="Proteomes" id="UP000606720">
    <property type="component" value="Unassembled WGS sequence"/>
</dbReference>
<accession>A0A923LPL7</accession>
<dbReference type="GO" id="GO:0003919">
    <property type="term" value="F:FMN adenylyltransferase activity"/>
    <property type="evidence" value="ECO:0007669"/>
    <property type="project" value="UniProtKB-UniRule"/>
</dbReference>
<keyword evidence="10 14" id="KW-0067">ATP-binding</keyword>
<dbReference type="PANTHER" id="PTHR22749:SF6">
    <property type="entry name" value="RIBOFLAVIN KINASE"/>
    <property type="match status" value="1"/>
</dbReference>
<dbReference type="FunFam" id="3.40.50.620:FF:000021">
    <property type="entry name" value="Riboflavin biosynthesis protein"/>
    <property type="match status" value="1"/>
</dbReference>
<dbReference type="Pfam" id="PF06574">
    <property type="entry name" value="FAD_syn"/>
    <property type="match status" value="1"/>
</dbReference>
<dbReference type="InterPro" id="IPR023468">
    <property type="entry name" value="Riboflavin_kinase"/>
</dbReference>
<dbReference type="AlphaFoldDB" id="A0A923LPL7"/>
<comment type="caution">
    <text evidence="16">The sequence shown here is derived from an EMBL/GenBank/DDBJ whole genome shotgun (WGS) entry which is preliminary data.</text>
</comment>
<dbReference type="InterPro" id="IPR015864">
    <property type="entry name" value="FAD_synthase"/>
</dbReference>
<dbReference type="PANTHER" id="PTHR22749">
    <property type="entry name" value="RIBOFLAVIN KINASE/FMN ADENYLYLTRANSFERASE"/>
    <property type="match status" value="1"/>
</dbReference>
<sequence>MEYRKDITDFCISEETVISLGKFDGIHRGHERLMEYLAKEKKKGLKAVIFTFDIPPKKKVKQQEIEKVLTTNEEKMHLFEQHGIDYLIECPFTEEIMHMEPEDFVDWIVTKLHVKSLVVGTDFHFGYQRRGDHKLLQKLALSYGYQVEVVEKVQEDGCDISSTRIRDTITKGQIRKANSLLGYHYFVQGIVVHGNEIGRTLNAPTANLLPPAEKILPPFGVYLTRTIIDGRTYGGITNVGCKPTIGGENPIGIETNLFDFDEQIYGKEIKVEFLAPVRPEMKFSSLEELKERMQADIAYGKQVYVKTYKSL</sequence>
<comment type="catalytic activity">
    <reaction evidence="12 14">
        <text>riboflavin + ATP = FMN + ADP + H(+)</text>
        <dbReference type="Rhea" id="RHEA:14357"/>
        <dbReference type="ChEBI" id="CHEBI:15378"/>
        <dbReference type="ChEBI" id="CHEBI:30616"/>
        <dbReference type="ChEBI" id="CHEBI:57986"/>
        <dbReference type="ChEBI" id="CHEBI:58210"/>
        <dbReference type="ChEBI" id="CHEBI:456216"/>
        <dbReference type="EC" id="2.7.1.26"/>
    </reaction>
</comment>
<reference evidence="16" key="1">
    <citation type="submission" date="2020-08" db="EMBL/GenBank/DDBJ databases">
        <title>Genome public.</title>
        <authorList>
            <person name="Liu C."/>
            <person name="Sun Q."/>
        </authorList>
    </citation>
    <scope>NUCLEOTIDE SEQUENCE</scope>
    <source>
        <strain evidence="16">BX1005</strain>
    </source>
</reference>
<dbReference type="Gene3D" id="3.40.50.620">
    <property type="entry name" value="HUPs"/>
    <property type="match status" value="1"/>
</dbReference>
<evidence type="ECO:0000256" key="8">
    <source>
        <dbReference type="ARBA" id="ARBA00022777"/>
    </source>
</evidence>
<dbReference type="GO" id="GO:0009398">
    <property type="term" value="P:FMN biosynthetic process"/>
    <property type="evidence" value="ECO:0007669"/>
    <property type="project" value="UniProtKB-UniRule"/>
</dbReference>
<feature type="domain" description="Riboflavin kinase" evidence="15">
    <location>
        <begin position="180"/>
        <end position="305"/>
    </location>
</feature>
<evidence type="ECO:0000256" key="13">
    <source>
        <dbReference type="ARBA" id="ARBA00049494"/>
    </source>
</evidence>
<evidence type="ECO:0000256" key="14">
    <source>
        <dbReference type="PIRNR" id="PIRNR004491"/>
    </source>
</evidence>
<dbReference type="EC" id="2.7.7.2" evidence="14"/>
<evidence type="ECO:0000256" key="2">
    <source>
        <dbReference type="ARBA" id="ARBA00005201"/>
    </source>
</evidence>
<dbReference type="NCBIfam" id="NF004162">
    <property type="entry name" value="PRK05627.1-5"/>
    <property type="match status" value="1"/>
</dbReference>
<dbReference type="InterPro" id="IPR023465">
    <property type="entry name" value="Riboflavin_kinase_dom_sf"/>
</dbReference>
<evidence type="ECO:0000313" key="17">
    <source>
        <dbReference type="Proteomes" id="UP000606720"/>
    </source>
</evidence>
<dbReference type="SMART" id="SM00904">
    <property type="entry name" value="Flavokinase"/>
    <property type="match status" value="1"/>
</dbReference>
<keyword evidence="11" id="KW-0511">Multifunctional enzyme</keyword>
<evidence type="ECO:0000256" key="3">
    <source>
        <dbReference type="ARBA" id="ARBA00022630"/>
    </source>
</evidence>
<dbReference type="InterPro" id="IPR015865">
    <property type="entry name" value="Riboflavin_kinase_bac/euk"/>
</dbReference>
<keyword evidence="3 14" id="KW-0285">Flavoprotein</keyword>
<evidence type="ECO:0000256" key="4">
    <source>
        <dbReference type="ARBA" id="ARBA00022643"/>
    </source>
</evidence>
<keyword evidence="4 14" id="KW-0288">FMN</keyword>
<dbReference type="Pfam" id="PF01687">
    <property type="entry name" value="Flavokinase"/>
    <property type="match status" value="1"/>
</dbReference>
<evidence type="ECO:0000256" key="10">
    <source>
        <dbReference type="ARBA" id="ARBA00022840"/>
    </source>
</evidence>
<dbReference type="GO" id="GO:0008531">
    <property type="term" value="F:riboflavin kinase activity"/>
    <property type="evidence" value="ECO:0007669"/>
    <property type="project" value="UniProtKB-UniRule"/>
</dbReference>
<proteinExistence type="inferred from homology"/>